<evidence type="ECO:0000313" key="1">
    <source>
        <dbReference type="EMBL" id="SVE31070.1"/>
    </source>
</evidence>
<accession>A0A383CG37</accession>
<protein>
    <submittedName>
        <fullName evidence="1">Uncharacterized protein</fullName>
    </submittedName>
</protein>
<dbReference type="AlphaFoldDB" id="A0A383CG37"/>
<name>A0A383CG37_9ZZZZ</name>
<gene>
    <name evidence="1" type="ORF">METZ01_LOCUS483924</name>
</gene>
<dbReference type="EMBL" id="UINC01208506">
    <property type="protein sequence ID" value="SVE31070.1"/>
    <property type="molecule type" value="Genomic_DNA"/>
</dbReference>
<proteinExistence type="predicted"/>
<sequence length="69" mass="7415">MPIIRLLALSLRSVQALARERVVNYGRSRQDSRGGPDGPVSSRGSVLVLVLVVEGFVDGVFEVVVEHVG</sequence>
<organism evidence="1">
    <name type="scientific">marine metagenome</name>
    <dbReference type="NCBI Taxonomy" id="408172"/>
    <lineage>
        <taxon>unclassified sequences</taxon>
        <taxon>metagenomes</taxon>
        <taxon>ecological metagenomes</taxon>
    </lineage>
</organism>
<feature type="non-terminal residue" evidence="1">
    <location>
        <position position="69"/>
    </location>
</feature>
<reference evidence="1" key="1">
    <citation type="submission" date="2018-05" db="EMBL/GenBank/DDBJ databases">
        <authorList>
            <person name="Lanie J.A."/>
            <person name="Ng W.-L."/>
            <person name="Kazmierczak K.M."/>
            <person name="Andrzejewski T.M."/>
            <person name="Davidsen T.M."/>
            <person name="Wayne K.J."/>
            <person name="Tettelin H."/>
            <person name="Glass J.I."/>
            <person name="Rusch D."/>
            <person name="Podicherti R."/>
            <person name="Tsui H.-C.T."/>
            <person name="Winkler M.E."/>
        </authorList>
    </citation>
    <scope>NUCLEOTIDE SEQUENCE</scope>
</reference>